<feature type="signal peptide" evidence="1">
    <location>
        <begin position="1"/>
        <end position="16"/>
    </location>
</feature>
<gene>
    <name evidence="2" type="ORF">POPTR_001G428500</name>
</gene>
<evidence type="ECO:0000313" key="2">
    <source>
        <dbReference type="EMBL" id="PNT59753.1"/>
    </source>
</evidence>
<evidence type="ECO:0000256" key="1">
    <source>
        <dbReference type="SAM" id="SignalP"/>
    </source>
</evidence>
<dbReference type="AlphaFoldDB" id="B9NC36"/>
<keyword evidence="3" id="KW-1185">Reference proteome</keyword>
<evidence type="ECO:0008006" key="4">
    <source>
        <dbReference type="Google" id="ProtNLM"/>
    </source>
</evidence>
<sequence>MGGLLLLLHFRWLVVRRNNREGGVAVGPVSGGWWKGQEAAGLWVRRYCVIFAARGWLKESVGSRRAGWLAVKEIACCCGAWWHGGSPWIASSDTSCYK</sequence>
<proteinExistence type="predicted"/>
<dbReference type="InParanoid" id="B9NC36"/>
<name>B9NC36_POPTR</name>
<dbReference type="HOGENOM" id="CLU_2337508_0_0_1"/>
<dbReference type="EMBL" id="CM009290">
    <property type="protein sequence ID" value="PNT59753.1"/>
    <property type="molecule type" value="Genomic_DNA"/>
</dbReference>
<feature type="chain" id="PRO_5030166624" description="Secreted protein" evidence="1">
    <location>
        <begin position="17"/>
        <end position="98"/>
    </location>
</feature>
<dbReference type="Proteomes" id="UP000006729">
    <property type="component" value="Chromosome 1"/>
</dbReference>
<accession>B9NC36</accession>
<evidence type="ECO:0000313" key="3">
    <source>
        <dbReference type="Proteomes" id="UP000006729"/>
    </source>
</evidence>
<organism evidence="2 3">
    <name type="scientific">Populus trichocarpa</name>
    <name type="common">Western balsam poplar</name>
    <name type="synonym">Populus balsamifera subsp. trichocarpa</name>
    <dbReference type="NCBI Taxonomy" id="3694"/>
    <lineage>
        <taxon>Eukaryota</taxon>
        <taxon>Viridiplantae</taxon>
        <taxon>Streptophyta</taxon>
        <taxon>Embryophyta</taxon>
        <taxon>Tracheophyta</taxon>
        <taxon>Spermatophyta</taxon>
        <taxon>Magnoliopsida</taxon>
        <taxon>eudicotyledons</taxon>
        <taxon>Gunneridae</taxon>
        <taxon>Pentapetalae</taxon>
        <taxon>rosids</taxon>
        <taxon>fabids</taxon>
        <taxon>Malpighiales</taxon>
        <taxon>Salicaceae</taxon>
        <taxon>Saliceae</taxon>
        <taxon>Populus</taxon>
    </lineage>
</organism>
<reference evidence="2 3" key="1">
    <citation type="journal article" date="2006" name="Science">
        <title>The genome of black cottonwood, Populus trichocarpa (Torr. &amp; Gray).</title>
        <authorList>
            <person name="Tuskan G.A."/>
            <person name="Difazio S."/>
            <person name="Jansson S."/>
            <person name="Bohlmann J."/>
            <person name="Grigoriev I."/>
            <person name="Hellsten U."/>
            <person name="Putnam N."/>
            <person name="Ralph S."/>
            <person name="Rombauts S."/>
            <person name="Salamov A."/>
            <person name="Schein J."/>
            <person name="Sterck L."/>
            <person name="Aerts A."/>
            <person name="Bhalerao R.R."/>
            <person name="Bhalerao R.P."/>
            <person name="Blaudez D."/>
            <person name="Boerjan W."/>
            <person name="Brun A."/>
            <person name="Brunner A."/>
            <person name="Busov V."/>
            <person name="Campbell M."/>
            <person name="Carlson J."/>
            <person name="Chalot M."/>
            <person name="Chapman J."/>
            <person name="Chen G.L."/>
            <person name="Cooper D."/>
            <person name="Coutinho P.M."/>
            <person name="Couturier J."/>
            <person name="Covert S."/>
            <person name="Cronk Q."/>
            <person name="Cunningham R."/>
            <person name="Davis J."/>
            <person name="Degroeve S."/>
            <person name="Dejardin A."/>
            <person name="Depamphilis C."/>
            <person name="Detter J."/>
            <person name="Dirks B."/>
            <person name="Dubchak I."/>
            <person name="Duplessis S."/>
            <person name="Ehlting J."/>
            <person name="Ellis B."/>
            <person name="Gendler K."/>
            <person name="Goodstein D."/>
            <person name="Gribskov M."/>
            <person name="Grimwood J."/>
            <person name="Groover A."/>
            <person name="Gunter L."/>
            <person name="Hamberger B."/>
            <person name="Heinze B."/>
            <person name="Helariutta Y."/>
            <person name="Henrissat B."/>
            <person name="Holligan D."/>
            <person name="Holt R."/>
            <person name="Huang W."/>
            <person name="Islam-Faridi N."/>
            <person name="Jones S."/>
            <person name="Jones-Rhoades M."/>
            <person name="Jorgensen R."/>
            <person name="Joshi C."/>
            <person name="Kangasjarvi J."/>
            <person name="Karlsson J."/>
            <person name="Kelleher C."/>
            <person name="Kirkpatrick R."/>
            <person name="Kirst M."/>
            <person name="Kohler A."/>
            <person name="Kalluri U."/>
            <person name="Larimer F."/>
            <person name="Leebens-Mack J."/>
            <person name="Leple J.C."/>
            <person name="Locascio P."/>
            <person name="Lou Y."/>
            <person name="Lucas S."/>
            <person name="Martin F."/>
            <person name="Montanini B."/>
            <person name="Napoli C."/>
            <person name="Nelson D.R."/>
            <person name="Nelson C."/>
            <person name="Nieminen K."/>
            <person name="Nilsson O."/>
            <person name="Pereda V."/>
            <person name="Peter G."/>
            <person name="Philippe R."/>
            <person name="Pilate G."/>
            <person name="Poliakov A."/>
            <person name="Razumovskaya J."/>
            <person name="Richardson P."/>
            <person name="Rinaldi C."/>
            <person name="Ritland K."/>
            <person name="Rouze P."/>
            <person name="Ryaboy D."/>
            <person name="Schmutz J."/>
            <person name="Schrader J."/>
            <person name="Segerman B."/>
            <person name="Shin H."/>
            <person name="Siddiqui A."/>
            <person name="Sterky F."/>
            <person name="Terry A."/>
            <person name="Tsai C.J."/>
            <person name="Uberbacher E."/>
            <person name="Unneberg P."/>
            <person name="Vahala J."/>
            <person name="Wall K."/>
            <person name="Wessler S."/>
            <person name="Yang G."/>
            <person name="Yin T."/>
            <person name="Douglas C."/>
            <person name="Marra M."/>
            <person name="Sandberg G."/>
            <person name="Van de Peer Y."/>
            <person name="Rokhsar D."/>
        </authorList>
    </citation>
    <scope>NUCLEOTIDE SEQUENCE [LARGE SCALE GENOMIC DNA]</scope>
    <source>
        <strain evidence="3">cv. Nisqually</strain>
    </source>
</reference>
<keyword evidence="1" id="KW-0732">Signal</keyword>
<protein>
    <recommendedName>
        <fullName evidence="4">Secreted protein</fullName>
    </recommendedName>
</protein>